<sequence>MITMIITLLGLLIFIVGAVLLLLEAFNQSLLWGLACLFIQPICLVFIVRYWRVAKLSFYTQAAGFSILLIGLNLHSHFNPT</sequence>
<keyword evidence="1" id="KW-0472">Membrane</keyword>
<organism evidence="2 3">
    <name type="scientific">Paraglaciecola mesophila</name>
    <dbReference type="NCBI Taxonomy" id="197222"/>
    <lineage>
        <taxon>Bacteria</taxon>
        <taxon>Pseudomonadati</taxon>
        <taxon>Pseudomonadota</taxon>
        <taxon>Gammaproteobacteria</taxon>
        <taxon>Alteromonadales</taxon>
        <taxon>Alteromonadaceae</taxon>
        <taxon>Paraglaciecola</taxon>
    </lineage>
</organism>
<evidence type="ECO:0000313" key="2">
    <source>
        <dbReference type="EMBL" id="MEM5496789.1"/>
    </source>
</evidence>
<evidence type="ECO:0000313" key="3">
    <source>
        <dbReference type="Proteomes" id="UP001461163"/>
    </source>
</evidence>
<name>A0ABU9SSD4_9ALTE</name>
<dbReference type="Proteomes" id="UP001461163">
    <property type="component" value="Unassembled WGS sequence"/>
</dbReference>
<protein>
    <submittedName>
        <fullName evidence="2">Uncharacterized protein</fullName>
    </submittedName>
</protein>
<keyword evidence="1" id="KW-1133">Transmembrane helix</keyword>
<feature type="transmembrane region" description="Helical" evidence="1">
    <location>
        <begin position="5"/>
        <end position="23"/>
    </location>
</feature>
<keyword evidence="3" id="KW-1185">Reference proteome</keyword>
<dbReference type="RefSeq" id="WP_342881103.1">
    <property type="nucleotide sequence ID" value="NZ_JBBMQS010000002.1"/>
</dbReference>
<reference evidence="2 3" key="1">
    <citation type="submission" date="2024-03" db="EMBL/GenBank/DDBJ databases">
        <title>Community enrichment and isolation of bacterial strains for fucoidan degradation.</title>
        <authorList>
            <person name="Sichert A."/>
        </authorList>
    </citation>
    <scope>NUCLEOTIDE SEQUENCE [LARGE SCALE GENOMIC DNA]</scope>
    <source>
        <strain evidence="2 3">AS12</strain>
    </source>
</reference>
<proteinExistence type="predicted"/>
<accession>A0ABU9SSD4</accession>
<feature type="transmembrane region" description="Helical" evidence="1">
    <location>
        <begin position="58"/>
        <end position="78"/>
    </location>
</feature>
<keyword evidence="1" id="KW-0812">Transmembrane</keyword>
<dbReference type="EMBL" id="JBBMQS010000002">
    <property type="protein sequence ID" value="MEM5496789.1"/>
    <property type="molecule type" value="Genomic_DNA"/>
</dbReference>
<feature type="transmembrane region" description="Helical" evidence="1">
    <location>
        <begin position="29"/>
        <end position="51"/>
    </location>
</feature>
<comment type="caution">
    <text evidence="2">The sequence shown here is derived from an EMBL/GenBank/DDBJ whole genome shotgun (WGS) entry which is preliminary data.</text>
</comment>
<gene>
    <name evidence="2" type="ORF">WNY77_05230</name>
</gene>
<evidence type="ECO:0000256" key="1">
    <source>
        <dbReference type="SAM" id="Phobius"/>
    </source>
</evidence>